<dbReference type="GO" id="GO:0016788">
    <property type="term" value="F:hydrolase activity, acting on ester bonds"/>
    <property type="evidence" value="ECO:0007669"/>
    <property type="project" value="InterPro"/>
</dbReference>
<sequence length="297" mass="31946">MKMKSQLLWLAASAISTGAATPIKRASDTTFFFTFGDSYSQTGFSTSGEQPSASNPMGNPALGTGTTAGGVNWAGYLTTAENASLVLSYDLAVGGATIDGSLVGSTANDLAGQVRTFDATYSSKPASAPWTPEDAVFAFWIGINDVGNAYYRTNASTFVPQLIGRLEDLAKDIYNAGGRKFLLVNVPPINRTPMFIQQGDWAIEHSAAYLAVYNQQLAIMVERFKSSNTGVTAVLYDSWSFMTKVLDNPADYGFPDGTCINEDGTSCVWWNDYHPGTKYHQHQAEDMKASLAPLGAW</sequence>
<dbReference type="Pfam" id="PF00657">
    <property type="entry name" value="Lipase_GDSL"/>
    <property type="match status" value="1"/>
</dbReference>
<dbReference type="Proteomes" id="UP000653565">
    <property type="component" value="Unassembled WGS sequence"/>
</dbReference>
<dbReference type="PANTHER" id="PTHR45648:SF22">
    <property type="entry name" value="GDSL LIPASE_ACYLHYDROLASE FAMILY PROTEIN (AFU_ORTHOLOGUE AFUA_4G14700)"/>
    <property type="match status" value="1"/>
</dbReference>
<dbReference type="EMBL" id="JAAAPX010000200">
    <property type="protein sequence ID" value="KAF4227127.1"/>
    <property type="molecule type" value="Genomic_DNA"/>
</dbReference>
<organism evidence="3 4">
    <name type="scientific">Aspergillus fumigatiaffinis</name>
    <dbReference type="NCBI Taxonomy" id="340414"/>
    <lineage>
        <taxon>Eukaryota</taxon>
        <taxon>Fungi</taxon>
        <taxon>Dikarya</taxon>
        <taxon>Ascomycota</taxon>
        <taxon>Pezizomycotina</taxon>
        <taxon>Eurotiomycetes</taxon>
        <taxon>Eurotiomycetidae</taxon>
        <taxon>Eurotiales</taxon>
        <taxon>Aspergillaceae</taxon>
        <taxon>Aspergillus</taxon>
        <taxon>Aspergillus subgen. Fumigati</taxon>
    </lineage>
</organism>
<proteinExistence type="predicted"/>
<feature type="signal peptide" evidence="2">
    <location>
        <begin position="1"/>
        <end position="19"/>
    </location>
</feature>
<feature type="chain" id="PRO_5044155015" description="Cellulose-binding GDSL lipase/acylhydrolase" evidence="2">
    <location>
        <begin position="20"/>
        <end position="297"/>
    </location>
</feature>
<dbReference type="InterPro" id="IPR051058">
    <property type="entry name" value="GDSL_Est/Lipase"/>
</dbReference>
<keyword evidence="2" id="KW-0732">Signal</keyword>
<evidence type="ECO:0000313" key="4">
    <source>
        <dbReference type="Proteomes" id="UP000653565"/>
    </source>
</evidence>
<protein>
    <recommendedName>
        <fullName evidence="5">Cellulose-binding GDSL lipase/acylhydrolase</fullName>
    </recommendedName>
</protein>
<gene>
    <name evidence="3" type="ORF">CNMCM6805_003666</name>
</gene>
<reference evidence="3" key="1">
    <citation type="journal article" date="2020" name="bioRxiv">
        <title>Genomic and phenotypic heterogeneity of clinical isolates of the human pathogens Aspergillus fumigatus, Aspergillus lentulus and Aspergillus fumigatiaffinis.</title>
        <authorList>
            <person name="dos Santos R.A.C."/>
            <person name="Steenwyk J.L."/>
            <person name="Rivero-Menendez O."/>
            <person name="Mead M.E."/>
            <person name="Silva L.P."/>
            <person name="Bastos R.W."/>
            <person name="Alastruey-Izquierdo A."/>
            <person name="Goldman G.H."/>
            <person name="Rokas A."/>
        </authorList>
    </citation>
    <scope>NUCLEOTIDE SEQUENCE</scope>
    <source>
        <strain evidence="3">CNM-CM6805</strain>
    </source>
</reference>
<accession>A0A8H4GRP7</accession>
<name>A0A8H4GRP7_9EURO</name>
<evidence type="ECO:0000313" key="3">
    <source>
        <dbReference type="EMBL" id="KAF4227127.1"/>
    </source>
</evidence>
<dbReference type="InterPro" id="IPR036514">
    <property type="entry name" value="SGNH_hydro_sf"/>
</dbReference>
<keyword evidence="4" id="KW-1185">Reference proteome</keyword>
<dbReference type="SUPFAM" id="SSF52266">
    <property type="entry name" value="SGNH hydrolase"/>
    <property type="match status" value="1"/>
</dbReference>
<comment type="caution">
    <text evidence="3">The sequence shown here is derived from an EMBL/GenBank/DDBJ whole genome shotgun (WGS) entry which is preliminary data.</text>
</comment>
<dbReference type="PANTHER" id="PTHR45648">
    <property type="entry name" value="GDSL LIPASE/ACYLHYDROLASE FAMILY PROTEIN (AFU_ORTHOLOGUE AFUA_4G14700)"/>
    <property type="match status" value="1"/>
</dbReference>
<dbReference type="CDD" id="cd01846">
    <property type="entry name" value="fatty_acyltransferase_like"/>
    <property type="match status" value="1"/>
</dbReference>
<dbReference type="OrthoDB" id="1600564at2759"/>
<dbReference type="Gene3D" id="3.40.50.1110">
    <property type="entry name" value="SGNH hydrolase"/>
    <property type="match status" value="1"/>
</dbReference>
<keyword evidence="1" id="KW-0378">Hydrolase</keyword>
<evidence type="ECO:0000256" key="1">
    <source>
        <dbReference type="ARBA" id="ARBA00022801"/>
    </source>
</evidence>
<dbReference type="AlphaFoldDB" id="A0A8H4GRP7"/>
<dbReference type="InterPro" id="IPR001087">
    <property type="entry name" value="GDSL"/>
</dbReference>
<evidence type="ECO:0000256" key="2">
    <source>
        <dbReference type="SAM" id="SignalP"/>
    </source>
</evidence>
<evidence type="ECO:0008006" key="5">
    <source>
        <dbReference type="Google" id="ProtNLM"/>
    </source>
</evidence>
<reference evidence="3" key="2">
    <citation type="submission" date="2020-04" db="EMBL/GenBank/DDBJ databases">
        <authorList>
            <person name="Santos R.A.C."/>
            <person name="Steenwyk J.L."/>
            <person name="Rivero-Menendez O."/>
            <person name="Mead M.E."/>
            <person name="Silva L.P."/>
            <person name="Bastos R.W."/>
            <person name="Alastruey-Izquierdo A."/>
            <person name="Goldman G.H."/>
            <person name="Rokas A."/>
        </authorList>
    </citation>
    <scope>NUCLEOTIDE SEQUENCE</scope>
    <source>
        <strain evidence="3">CNM-CM6805</strain>
    </source>
</reference>